<comment type="function">
    <text evidence="3">Required for formate dehydrogenase (FDH) activity. Acts as a sulfur carrier protein that transfers sulfur from IscS to the molybdenum cofactor prior to its insertion into FDH.</text>
</comment>
<dbReference type="Proteomes" id="UP000027153">
    <property type="component" value="Unassembled WGS sequence"/>
</dbReference>
<accession>A0A062VA14</accession>
<dbReference type="GO" id="GO:0097163">
    <property type="term" value="F:sulfur carrier activity"/>
    <property type="evidence" value="ECO:0007669"/>
    <property type="project" value="UniProtKB-UniRule"/>
</dbReference>
<dbReference type="InterPro" id="IPR003786">
    <property type="entry name" value="FdhD"/>
</dbReference>
<dbReference type="AlphaFoldDB" id="A0A062VA14"/>
<evidence type="ECO:0000256" key="1">
    <source>
        <dbReference type="ARBA" id="ARBA00022490"/>
    </source>
</evidence>
<dbReference type="EMBL" id="JMIY01000003">
    <property type="protein sequence ID" value="KCZ72185.1"/>
    <property type="molecule type" value="Genomic_DNA"/>
</dbReference>
<dbReference type="SUPFAM" id="SSF53927">
    <property type="entry name" value="Cytidine deaminase-like"/>
    <property type="match status" value="1"/>
</dbReference>
<comment type="similarity">
    <text evidence="3">Belongs to the FdhD family.</text>
</comment>
<dbReference type="PANTHER" id="PTHR30592:SF1">
    <property type="entry name" value="SULFUR CARRIER PROTEIN FDHD"/>
    <property type="match status" value="1"/>
</dbReference>
<sequence length="248" mass="27707">MYIKNYQANQLTDDVSHEITYQVAVEDTIELFVNRILTASILATPEMIEELALGYLICEGIVKNPHEIRELHIEERTVYVEIEPTEHLELWRELRSSGCIGVRWDENEAISVRSDTVFRPDAIKRSFTFLESEIYKKTHGTHAACLVNTDGECIVKAIDVGRHNAFDKVVGCAYLEGIDPGRHFLSSTGRQSAGMVLKAARAGIPLVATKTAPLNTGVEAAERTGVCLVCFVLHNKISVFTHPWRLGL</sequence>
<comment type="caution">
    <text evidence="4">The sequence shown here is derived from an EMBL/GenBank/DDBJ whole genome shotgun (WGS) entry which is preliminary data.</text>
</comment>
<dbReference type="PANTHER" id="PTHR30592">
    <property type="entry name" value="FORMATE DEHYDROGENASE"/>
    <property type="match status" value="1"/>
</dbReference>
<comment type="subcellular location">
    <subcellularLocation>
        <location evidence="3">Cytoplasm</location>
    </subcellularLocation>
</comment>
<dbReference type="OrthoDB" id="57189at2157"/>
<gene>
    <name evidence="3" type="primary">fdhD</name>
    <name evidence="4" type="ORF">ANME2D_01589</name>
</gene>
<dbReference type="PATRIC" id="fig|1392998.3.peg.1594"/>
<keyword evidence="2 3" id="KW-0501">Molybdenum cofactor biosynthesis</keyword>
<dbReference type="Pfam" id="PF02634">
    <property type="entry name" value="FdhD-NarQ"/>
    <property type="match status" value="1"/>
</dbReference>
<dbReference type="Gene3D" id="3.10.20.10">
    <property type="match status" value="1"/>
</dbReference>
<organism evidence="4 5">
    <name type="scientific">Candidatus Methanoperedens nitratireducens</name>
    <dbReference type="NCBI Taxonomy" id="1392998"/>
    <lineage>
        <taxon>Archaea</taxon>
        <taxon>Methanobacteriati</taxon>
        <taxon>Methanobacteriota</taxon>
        <taxon>Stenosarchaea group</taxon>
        <taxon>Methanomicrobia</taxon>
        <taxon>Methanosarcinales</taxon>
        <taxon>ANME-2 cluster</taxon>
        <taxon>Candidatus Methanoperedentaceae</taxon>
        <taxon>Candidatus Methanoperedens</taxon>
    </lineage>
</organism>
<evidence type="ECO:0000256" key="3">
    <source>
        <dbReference type="HAMAP-Rule" id="MF_00187"/>
    </source>
</evidence>
<dbReference type="Gene3D" id="3.40.140.10">
    <property type="entry name" value="Cytidine Deaminase, domain 2"/>
    <property type="match status" value="1"/>
</dbReference>
<feature type="active site" description="Cysteine persulfide intermediate" evidence="3">
    <location>
        <position position="99"/>
    </location>
</feature>
<dbReference type="RefSeq" id="WP_052368660.1">
    <property type="nucleotide sequence ID" value="NZ_JMIY01000003.1"/>
</dbReference>
<evidence type="ECO:0000313" key="4">
    <source>
        <dbReference type="EMBL" id="KCZ72185.1"/>
    </source>
</evidence>
<dbReference type="InterPro" id="IPR016193">
    <property type="entry name" value="Cytidine_deaminase-like"/>
</dbReference>
<evidence type="ECO:0000313" key="5">
    <source>
        <dbReference type="Proteomes" id="UP000027153"/>
    </source>
</evidence>
<keyword evidence="5" id="KW-1185">Reference proteome</keyword>
<name>A0A062VA14_9EURY</name>
<proteinExistence type="inferred from homology"/>
<dbReference type="NCBIfam" id="TIGR00129">
    <property type="entry name" value="fdhD_narQ"/>
    <property type="match status" value="1"/>
</dbReference>
<comment type="caution">
    <text evidence="3">Lacks conserved residue(s) required for the propagation of feature annotation.</text>
</comment>
<dbReference type="PIRSF" id="PIRSF015626">
    <property type="entry name" value="FdhD"/>
    <property type="match status" value="1"/>
</dbReference>
<dbReference type="GO" id="GO:0006777">
    <property type="term" value="P:Mo-molybdopterin cofactor biosynthetic process"/>
    <property type="evidence" value="ECO:0007669"/>
    <property type="project" value="UniProtKB-UniRule"/>
</dbReference>
<protein>
    <recommendedName>
        <fullName evidence="3">Sulfur carrier protein FdhD</fullName>
    </recommendedName>
</protein>
<dbReference type="GO" id="GO:0005737">
    <property type="term" value="C:cytoplasm"/>
    <property type="evidence" value="ECO:0007669"/>
    <property type="project" value="UniProtKB-SubCell"/>
</dbReference>
<keyword evidence="1 3" id="KW-0963">Cytoplasm</keyword>
<dbReference type="GO" id="GO:0016783">
    <property type="term" value="F:sulfurtransferase activity"/>
    <property type="evidence" value="ECO:0007669"/>
    <property type="project" value="InterPro"/>
</dbReference>
<evidence type="ECO:0000256" key="2">
    <source>
        <dbReference type="ARBA" id="ARBA00023150"/>
    </source>
</evidence>
<dbReference type="HAMAP" id="MF_00187">
    <property type="entry name" value="FdhD"/>
    <property type="match status" value="1"/>
</dbReference>
<reference evidence="4 5" key="1">
    <citation type="journal article" date="2013" name="Nature">
        <title>Anaerobic oxidation of methane coupled to nitrate reduction in a novel archaeal lineage.</title>
        <authorList>
            <person name="Haroon M.F."/>
            <person name="Hu S."/>
            <person name="Shi Y."/>
            <person name="Imelfort M."/>
            <person name="Keller J."/>
            <person name="Hugenholtz P."/>
            <person name="Yuan Z."/>
            <person name="Tyson G.W."/>
        </authorList>
    </citation>
    <scope>NUCLEOTIDE SEQUENCE [LARGE SCALE GENOMIC DNA]</scope>
    <source>
        <strain evidence="4 5">ANME-2d</strain>
    </source>
</reference>